<keyword evidence="1" id="KW-0812">Transmembrane</keyword>
<keyword evidence="1" id="KW-0472">Membrane</keyword>
<dbReference type="Proteomes" id="UP001183643">
    <property type="component" value="Unassembled WGS sequence"/>
</dbReference>
<organism evidence="5 6">
    <name type="scientific">Catenuloplanes atrovinosus</name>
    <dbReference type="NCBI Taxonomy" id="137266"/>
    <lineage>
        <taxon>Bacteria</taxon>
        <taxon>Bacillati</taxon>
        <taxon>Actinomycetota</taxon>
        <taxon>Actinomycetes</taxon>
        <taxon>Micromonosporales</taxon>
        <taxon>Micromonosporaceae</taxon>
        <taxon>Catenuloplanes</taxon>
    </lineage>
</organism>
<dbReference type="InterPro" id="IPR000700">
    <property type="entry name" value="PAS-assoc_C"/>
</dbReference>
<dbReference type="PROSITE" id="PS50112">
    <property type="entry name" value="PAS"/>
    <property type="match status" value="2"/>
</dbReference>
<evidence type="ECO:0000259" key="4">
    <source>
        <dbReference type="PROSITE" id="PS50887"/>
    </source>
</evidence>
<proteinExistence type="predicted"/>
<dbReference type="GO" id="GO:0006355">
    <property type="term" value="P:regulation of DNA-templated transcription"/>
    <property type="evidence" value="ECO:0007669"/>
    <property type="project" value="InterPro"/>
</dbReference>
<dbReference type="SUPFAM" id="SSF55073">
    <property type="entry name" value="Nucleotide cyclase"/>
    <property type="match status" value="1"/>
</dbReference>
<dbReference type="SMART" id="SM00086">
    <property type="entry name" value="PAC"/>
    <property type="match status" value="1"/>
</dbReference>
<dbReference type="InterPro" id="IPR001610">
    <property type="entry name" value="PAC"/>
</dbReference>
<dbReference type="NCBIfam" id="TIGR00254">
    <property type="entry name" value="GGDEF"/>
    <property type="match status" value="1"/>
</dbReference>
<dbReference type="PANTHER" id="PTHR44757:SF2">
    <property type="entry name" value="BIOFILM ARCHITECTURE MAINTENANCE PROTEIN MBAA"/>
    <property type="match status" value="1"/>
</dbReference>
<dbReference type="SUPFAM" id="SSF55785">
    <property type="entry name" value="PYP-like sensor domain (PAS domain)"/>
    <property type="match status" value="2"/>
</dbReference>
<dbReference type="AlphaFoldDB" id="A0AAE3YT35"/>
<keyword evidence="6" id="KW-1185">Reference proteome</keyword>
<reference evidence="5" key="1">
    <citation type="submission" date="2023-07" db="EMBL/GenBank/DDBJ databases">
        <title>Sequencing the genomes of 1000 actinobacteria strains.</title>
        <authorList>
            <person name="Klenk H.-P."/>
        </authorList>
    </citation>
    <scope>NUCLEOTIDE SEQUENCE</scope>
    <source>
        <strain evidence="5">DSM 44707</strain>
    </source>
</reference>
<dbReference type="CDD" id="cd00130">
    <property type="entry name" value="PAS"/>
    <property type="match status" value="2"/>
</dbReference>
<dbReference type="Gene3D" id="3.30.450.20">
    <property type="entry name" value="PAS domain"/>
    <property type="match status" value="2"/>
</dbReference>
<dbReference type="InterPro" id="IPR000014">
    <property type="entry name" value="PAS"/>
</dbReference>
<evidence type="ECO:0000313" key="6">
    <source>
        <dbReference type="Proteomes" id="UP001183643"/>
    </source>
</evidence>
<gene>
    <name evidence="5" type="ORF">J2S41_006157</name>
</gene>
<dbReference type="InterPro" id="IPR035965">
    <property type="entry name" value="PAS-like_dom_sf"/>
</dbReference>
<dbReference type="InterPro" id="IPR043128">
    <property type="entry name" value="Rev_trsase/Diguanyl_cyclase"/>
</dbReference>
<accession>A0AAE3YT35</accession>
<dbReference type="CDD" id="cd01949">
    <property type="entry name" value="GGDEF"/>
    <property type="match status" value="1"/>
</dbReference>
<evidence type="ECO:0000313" key="5">
    <source>
        <dbReference type="EMBL" id="MDR7279379.1"/>
    </source>
</evidence>
<dbReference type="InterPro" id="IPR000160">
    <property type="entry name" value="GGDEF_dom"/>
</dbReference>
<dbReference type="PANTHER" id="PTHR44757">
    <property type="entry name" value="DIGUANYLATE CYCLASE DGCP"/>
    <property type="match status" value="1"/>
</dbReference>
<comment type="caution">
    <text evidence="5">The sequence shown here is derived from an EMBL/GenBank/DDBJ whole genome shotgun (WGS) entry which is preliminary data.</text>
</comment>
<dbReference type="EMBL" id="JAVDYB010000001">
    <property type="protein sequence ID" value="MDR7279379.1"/>
    <property type="molecule type" value="Genomic_DNA"/>
</dbReference>
<dbReference type="NCBIfam" id="TIGR00229">
    <property type="entry name" value="sensory_box"/>
    <property type="match status" value="2"/>
</dbReference>
<evidence type="ECO:0000256" key="1">
    <source>
        <dbReference type="SAM" id="Phobius"/>
    </source>
</evidence>
<feature type="domain" description="GGDEF" evidence="4">
    <location>
        <begin position="363"/>
        <end position="494"/>
    </location>
</feature>
<dbReference type="Gene3D" id="3.30.70.270">
    <property type="match status" value="1"/>
</dbReference>
<dbReference type="Pfam" id="PF00990">
    <property type="entry name" value="GGDEF"/>
    <property type="match status" value="1"/>
</dbReference>
<dbReference type="InterPro" id="IPR029787">
    <property type="entry name" value="Nucleotide_cyclase"/>
</dbReference>
<keyword evidence="1" id="KW-1133">Transmembrane helix</keyword>
<feature type="transmembrane region" description="Helical" evidence="1">
    <location>
        <begin position="40"/>
        <end position="58"/>
    </location>
</feature>
<evidence type="ECO:0000259" key="3">
    <source>
        <dbReference type="PROSITE" id="PS50113"/>
    </source>
</evidence>
<evidence type="ECO:0000259" key="2">
    <source>
        <dbReference type="PROSITE" id="PS50112"/>
    </source>
</evidence>
<dbReference type="SMART" id="SM00091">
    <property type="entry name" value="PAS"/>
    <property type="match status" value="2"/>
</dbReference>
<protein>
    <submittedName>
        <fullName evidence="5">Diguanylate cyclase (GGDEF)-like protein/PAS domain S-box-containing protein</fullName>
    </submittedName>
</protein>
<dbReference type="PROSITE" id="PS50887">
    <property type="entry name" value="GGDEF"/>
    <property type="match status" value="1"/>
</dbReference>
<dbReference type="SMART" id="SM00267">
    <property type="entry name" value="GGDEF"/>
    <property type="match status" value="1"/>
</dbReference>
<feature type="domain" description="PAC" evidence="3">
    <location>
        <begin position="142"/>
        <end position="194"/>
    </location>
</feature>
<dbReference type="FunFam" id="3.30.70.270:FF:000001">
    <property type="entry name" value="Diguanylate cyclase domain protein"/>
    <property type="match status" value="1"/>
</dbReference>
<dbReference type="InterPro" id="IPR052155">
    <property type="entry name" value="Biofilm_reg_signaling"/>
</dbReference>
<dbReference type="PROSITE" id="PS50113">
    <property type="entry name" value="PAC"/>
    <property type="match status" value="1"/>
</dbReference>
<dbReference type="Pfam" id="PF00989">
    <property type="entry name" value="PAS"/>
    <property type="match status" value="2"/>
</dbReference>
<dbReference type="InterPro" id="IPR013767">
    <property type="entry name" value="PAS_fold"/>
</dbReference>
<name>A0AAE3YT35_9ACTN</name>
<feature type="domain" description="PAS" evidence="2">
    <location>
        <begin position="195"/>
        <end position="266"/>
    </location>
</feature>
<sequence length="499" mass="54577">MMEPFDRAWLFLSVLLALVVLATVDVVWLLASGPVRAPEVLFTAIVGVGGTVIVLLAAHHLRQRRTASASARLAAIVQWCDDAVIGLSLDGVIDSWNPSAERIFGYRAEEIIGRHGSLLLPEDEPDRAMGLLPRIADGEVLLNQENSYVRKDGRLIEISASVSPVRDRTGAVVGVAVVGRDITAQAAEHRMLLEQRQRLARIIETAGDALVSMDSDGVITEWNAAAERTFGWPAGQVIGRPLRDVLIQPQDRAAHDAGFARLLRTRVPTLATGDPIRVVARHRDGRDVPVEMKLWITEHNGRMEANAFLRDITAQQQMEAERSRYEARLAHMATHDTLTDLPNRALLMDRLTMALNRTRRTGKTITVLYLDLDGFKEVNDTYGHAMGDALLTTVASRLRQSVRPSDTVARLGGDEFVILCDDQAKPEDVTTIVSRLTSAVCRPVALASAVLVPRLSIGHANSGDHPTADELIQAADAAMYADKRGRRDVVRAGAGLNDR</sequence>
<feature type="domain" description="PAS" evidence="2">
    <location>
        <begin position="69"/>
        <end position="123"/>
    </location>
</feature>